<dbReference type="PROSITE" id="PS51257">
    <property type="entry name" value="PROKAR_LIPOPROTEIN"/>
    <property type="match status" value="1"/>
</dbReference>
<sequence>MNSKLFRTFLIGLTVFVLGACSSGRKSLQSGDYDKAVYAAINRLKSNPSKGKALETLKKGYDYALDRHLDRISDIKLTDDAFKWEKIINEYASINSLANAIASCPACLEIIPDAPKYVAEMSDAKYFAAEVRYNKGVKFLATKNRNSAKEAYYNFEKAEQLYPDYKDAQSMMDSAYWAAVIRVRVETVEVNSRIYKLSNEYFQNKINEFLKNYERKSFVRFYTPEEAMMVRVKFDQVLQLNFDDFIVGQTYIKERIEDIKKENVKIGETRDSVKRPVYGTVTGKLTTFDKTITSTGLLDFRIVDLATNKVINQEKMPGTYIWTDYWGAYRGDESALTNEDKTLLARRESRMPAPQDLFIGFTGPIYDQLRQRITTFYNRYN</sequence>
<evidence type="ECO:0008006" key="3">
    <source>
        <dbReference type="Google" id="ProtNLM"/>
    </source>
</evidence>
<organism evidence="1 2">
    <name type="scientific">Pedobacter alpinus</name>
    <dbReference type="NCBI Taxonomy" id="1590643"/>
    <lineage>
        <taxon>Bacteria</taxon>
        <taxon>Pseudomonadati</taxon>
        <taxon>Bacteroidota</taxon>
        <taxon>Sphingobacteriia</taxon>
        <taxon>Sphingobacteriales</taxon>
        <taxon>Sphingobacteriaceae</taxon>
        <taxon>Pedobacter</taxon>
    </lineage>
</organism>
<evidence type="ECO:0000313" key="1">
    <source>
        <dbReference type="EMBL" id="MFD2731404.1"/>
    </source>
</evidence>
<gene>
    <name evidence="1" type="ORF">ACFSSE_06770</name>
</gene>
<accession>A0ABW5TQU4</accession>
<name>A0ABW5TQU4_9SPHI</name>
<keyword evidence="2" id="KW-1185">Reference proteome</keyword>
<proteinExistence type="predicted"/>
<dbReference type="Proteomes" id="UP001597546">
    <property type="component" value="Unassembled WGS sequence"/>
</dbReference>
<reference evidence="2" key="1">
    <citation type="journal article" date="2019" name="Int. J. Syst. Evol. Microbiol.">
        <title>The Global Catalogue of Microorganisms (GCM) 10K type strain sequencing project: providing services to taxonomists for standard genome sequencing and annotation.</title>
        <authorList>
            <consortium name="The Broad Institute Genomics Platform"/>
            <consortium name="The Broad Institute Genome Sequencing Center for Infectious Disease"/>
            <person name="Wu L."/>
            <person name="Ma J."/>
        </authorList>
    </citation>
    <scope>NUCLEOTIDE SEQUENCE [LARGE SCALE GENOMIC DNA]</scope>
    <source>
        <strain evidence="2">KCTC 42456</strain>
    </source>
</reference>
<dbReference type="EMBL" id="JBHULV010000022">
    <property type="protein sequence ID" value="MFD2731404.1"/>
    <property type="molecule type" value="Genomic_DNA"/>
</dbReference>
<comment type="caution">
    <text evidence="1">The sequence shown here is derived from an EMBL/GenBank/DDBJ whole genome shotgun (WGS) entry which is preliminary data.</text>
</comment>
<protein>
    <recommendedName>
        <fullName evidence="3">Lipoprotein</fullName>
    </recommendedName>
</protein>
<evidence type="ECO:0000313" key="2">
    <source>
        <dbReference type="Proteomes" id="UP001597546"/>
    </source>
</evidence>
<dbReference type="RefSeq" id="WP_379042882.1">
    <property type="nucleotide sequence ID" value="NZ_JBHSKW010000027.1"/>
</dbReference>